<gene>
    <name evidence="1" type="ORF">RFH988_LOCUS34134</name>
</gene>
<organism evidence="1 2">
    <name type="scientific">Rotaria sordida</name>
    <dbReference type="NCBI Taxonomy" id="392033"/>
    <lineage>
        <taxon>Eukaryota</taxon>
        <taxon>Metazoa</taxon>
        <taxon>Spiralia</taxon>
        <taxon>Gnathifera</taxon>
        <taxon>Rotifera</taxon>
        <taxon>Eurotatoria</taxon>
        <taxon>Bdelloidea</taxon>
        <taxon>Philodinida</taxon>
        <taxon>Philodinidae</taxon>
        <taxon>Rotaria</taxon>
    </lineage>
</organism>
<name>A0A815JUF8_9BILA</name>
<dbReference type="Proteomes" id="UP000663882">
    <property type="component" value="Unassembled WGS sequence"/>
</dbReference>
<dbReference type="EMBL" id="CAJNOO010004598">
    <property type="protein sequence ID" value="CAF1386804.1"/>
    <property type="molecule type" value="Genomic_DNA"/>
</dbReference>
<sequence length="133" mass="15471">MMMMNIIKKNIIQRLLKCFHCQTHLEQNSDGRIRSDQSLTALLDEFSTTLPLLMQRTLARHITLEKVIDAGRYGSVHLGKWRANHILHYLVRLCGELWIEDRACRLSSLNVKKQLKTQMSLIENNLSNINIES</sequence>
<evidence type="ECO:0000313" key="2">
    <source>
        <dbReference type="Proteomes" id="UP000663882"/>
    </source>
</evidence>
<evidence type="ECO:0000313" key="1">
    <source>
        <dbReference type="EMBL" id="CAF1386804.1"/>
    </source>
</evidence>
<protein>
    <submittedName>
        <fullName evidence="1">Uncharacterized protein</fullName>
    </submittedName>
</protein>
<proteinExistence type="predicted"/>
<comment type="caution">
    <text evidence="1">The sequence shown here is derived from an EMBL/GenBank/DDBJ whole genome shotgun (WGS) entry which is preliminary data.</text>
</comment>
<dbReference type="AlphaFoldDB" id="A0A815JUF8"/>
<dbReference type="Gene3D" id="3.30.200.20">
    <property type="entry name" value="Phosphorylase Kinase, domain 1"/>
    <property type="match status" value="1"/>
</dbReference>
<accession>A0A815JUF8</accession>
<reference evidence="1" key="1">
    <citation type="submission" date="2021-02" db="EMBL/GenBank/DDBJ databases">
        <authorList>
            <person name="Nowell W R."/>
        </authorList>
    </citation>
    <scope>NUCLEOTIDE SEQUENCE</scope>
</reference>